<evidence type="ECO:0000259" key="1">
    <source>
        <dbReference type="Pfam" id="PF18722"/>
    </source>
</evidence>
<dbReference type="KEGG" id="kan:IMCC3317_13140"/>
<dbReference type="InterPro" id="IPR041407">
    <property type="entry name" value="MazG_C"/>
</dbReference>
<dbReference type="Proteomes" id="UP000464657">
    <property type="component" value="Chromosome"/>
</dbReference>
<dbReference type="AlphaFoldDB" id="A0A7L4ZID9"/>
<name>A0A7L4ZID9_9FLAO</name>
<sequence>MAKYLDENFDEHEQLPRDLKVYFEHKKNKNVNVYVFNNLKQSIPIRTGEKDWDLNGDYYRFRLAFHFSYMTHLKWSPVIRDIMGIKRRSERVFEKAIDGPRQLIIEEGICSYIFSESKKYDNFYNYSTIPDYILKTVLRFSNYTEIANLKSDIWELSILEGFKIWKQLANNKGGLISLDLDNAKIKYLEV</sequence>
<organism evidence="2 3">
    <name type="scientific">Kordia antarctica</name>
    <dbReference type="NCBI Taxonomy" id="1218801"/>
    <lineage>
        <taxon>Bacteria</taxon>
        <taxon>Pseudomonadati</taxon>
        <taxon>Bacteroidota</taxon>
        <taxon>Flavobacteriia</taxon>
        <taxon>Flavobacteriales</taxon>
        <taxon>Flavobacteriaceae</taxon>
        <taxon>Kordia</taxon>
    </lineage>
</organism>
<dbReference type="EMBL" id="CP019288">
    <property type="protein sequence ID" value="QHI35966.1"/>
    <property type="molecule type" value="Genomic_DNA"/>
</dbReference>
<dbReference type="Pfam" id="PF18722">
    <property type="entry name" value="MazG_C"/>
    <property type="match status" value="1"/>
</dbReference>
<dbReference type="OrthoDB" id="350573at2"/>
<evidence type="ECO:0000313" key="3">
    <source>
        <dbReference type="Proteomes" id="UP000464657"/>
    </source>
</evidence>
<reference evidence="2 3" key="1">
    <citation type="journal article" date="2013" name="Int. J. Syst. Evol. Microbiol.">
        <title>Kordia antarctica sp. nov., isolated from Antarctic seawater.</title>
        <authorList>
            <person name="Baek K."/>
            <person name="Choi A."/>
            <person name="Kang I."/>
            <person name="Lee K."/>
            <person name="Cho J.C."/>
        </authorList>
    </citation>
    <scope>NUCLEOTIDE SEQUENCE [LARGE SCALE GENOMIC DNA]</scope>
    <source>
        <strain evidence="2 3">IMCC3317</strain>
    </source>
</reference>
<proteinExistence type="predicted"/>
<accession>A0A7L4ZID9</accession>
<gene>
    <name evidence="2" type="ORF">IMCC3317_13140</name>
</gene>
<feature type="domain" description="MazG C-terminal" evidence="1">
    <location>
        <begin position="4"/>
        <end position="188"/>
    </location>
</feature>
<protein>
    <recommendedName>
        <fullName evidence="1">MazG C-terminal domain-containing protein</fullName>
    </recommendedName>
</protein>
<evidence type="ECO:0000313" key="2">
    <source>
        <dbReference type="EMBL" id="QHI35966.1"/>
    </source>
</evidence>
<keyword evidence="3" id="KW-1185">Reference proteome</keyword>
<dbReference type="RefSeq" id="WP_160128704.1">
    <property type="nucleotide sequence ID" value="NZ_CP019288.1"/>
</dbReference>